<evidence type="ECO:0000313" key="2">
    <source>
        <dbReference type="EMBL" id="CAF1149221.1"/>
    </source>
</evidence>
<gene>
    <name evidence="3" type="ORF">JXQ802_LOCUS33952</name>
    <name evidence="2" type="ORF">PYM288_LOCUS22133</name>
</gene>
<comment type="caution">
    <text evidence="2">The sequence shown here is derived from an EMBL/GenBank/DDBJ whole genome shotgun (WGS) entry which is preliminary data.</text>
</comment>
<dbReference type="Gene3D" id="3.40.50.10140">
    <property type="entry name" value="Toll/interleukin-1 receptor homology (TIR) domain"/>
    <property type="match status" value="1"/>
</dbReference>
<dbReference type="GO" id="GO:0007165">
    <property type="term" value="P:signal transduction"/>
    <property type="evidence" value="ECO:0007669"/>
    <property type="project" value="InterPro"/>
</dbReference>
<evidence type="ECO:0000259" key="1">
    <source>
        <dbReference type="PROSITE" id="PS50104"/>
    </source>
</evidence>
<dbReference type="AlphaFoldDB" id="A0A814SQV2"/>
<dbReference type="SUPFAM" id="SSF48371">
    <property type="entry name" value="ARM repeat"/>
    <property type="match status" value="1"/>
</dbReference>
<organism evidence="2 4">
    <name type="scientific">Rotaria sordida</name>
    <dbReference type="NCBI Taxonomy" id="392033"/>
    <lineage>
        <taxon>Eukaryota</taxon>
        <taxon>Metazoa</taxon>
        <taxon>Spiralia</taxon>
        <taxon>Gnathifera</taxon>
        <taxon>Rotifera</taxon>
        <taxon>Eurotatoria</taxon>
        <taxon>Bdelloidea</taxon>
        <taxon>Philodinida</taxon>
        <taxon>Philodinidae</taxon>
        <taxon>Rotaria</taxon>
    </lineage>
</organism>
<accession>A0A814SQV2</accession>
<dbReference type="Pfam" id="PF13676">
    <property type="entry name" value="TIR_2"/>
    <property type="match status" value="1"/>
</dbReference>
<dbReference type="PROSITE" id="PS50104">
    <property type="entry name" value="TIR"/>
    <property type="match status" value="1"/>
</dbReference>
<name>A0A814SQV2_9BILA</name>
<evidence type="ECO:0000313" key="4">
    <source>
        <dbReference type="Proteomes" id="UP000663854"/>
    </source>
</evidence>
<dbReference type="Proteomes" id="UP000663870">
    <property type="component" value="Unassembled WGS sequence"/>
</dbReference>
<dbReference type="SUPFAM" id="SSF52200">
    <property type="entry name" value="Toll/Interleukin receptor TIR domain"/>
    <property type="match status" value="1"/>
</dbReference>
<dbReference type="Proteomes" id="UP000663854">
    <property type="component" value="Unassembled WGS sequence"/>
</dbReference>
<dbReference type="InterPro" id="IPR016024">
    <property type="entry name" value="ARM-type_fold"/>
</dbReference>
<dbReference type="EMBL" id="CAJNOL010001585">
    <property type="protein sequence ID" value="CAF1386128.1"/>
    <property type="molecule type" value="Genomic_DNA"/>
</dbReference>
<sequence length="807" mass="94577">MFLSRFRPLRSEKKLESHVTHYLIPFHPKMKSTIDDQNNDIPVVDPSSVKNSLFLDLQESLYRFQCMLVQQSSTDDTIECNINNHYQSILDKIQSIDQLEYTSETFDIVHMVFRTYISDILPLTDKYEDILSFVLSTKINFNLEALFKENESFTRRVFFSTHDLLALPNMIDYLEGKQKETQTYQLKIAMSVIINRLQLISTWITFEKDDFNDQESILRLLLKFINSNIHSDDSIIKQLFNLLIFLTEKTILVPSFINAGFVIYILQWLEMEQLPYEIQGSCIHIFYNLAQKIEGAKALNQADGLRILKDCTYRLLDPNIINGQHGFENMQLLYCMAMSLLIEPKQNREYVKNHRRILDYLLQSIIDASNMDNFFYADFHISRPIVVLTKLFVQDEIIKYVLDEAPVKNFPLSSKVEFFANLLIRFRGALTMDEDEANALALTALFNILWSISFHDEYLSQLQTNRQFLLTVKTFAYDTSVMEYERYVFANMSSIFKAANGILLNLGENISTRVHESSNITVEQPLVTSIANPSNRINVMISYSHTNADFCHDLVNALQKDPRLDIWVDFIYCRSGDLWEEISEAIENAHVILFIITKEYQSSKSCRQEVMYARDTLKKRFIPIYLKNDFVASSWLGIRIVGAQYIRFGKRSFGDSITEILNLMDDNTSQKQKQNVFKQTQMPTTPIADPVNVQDKILDKNLHTSQNRSIELIMNAVADQTKPIEQWTFEDINQWFEQNNIEPKLKDLYRFQHGNDLLLYGQCLQPNWQYEYADMRERYTREYNDILYRDQFVLLVGALNRLQYIQQ</sequence>
<dbReference type="EMBL" id="CAJNOH010000927">
    <property type="protein sequence ID" value="CAF1149221.1"/>
    <property type="molecule type" value="Genomic_DNA"/>
</dbReference>
<proteinExistence type="predicted"/>
<protein>
    <recommendedName>
        <fullName evidence="1">TIR domain-containing protein</fullName>
    </recommendedName>
</protein>
<feature type="domain" description="TIR" evidence="1">
    <location>
        <begin position="535"/>
        <end position="661"/>
    </location>
</feature>
<dbReference type="PANTHER" id="PTHR46270:SF2">
    <property type="entry name" value="TIR DOMAIN-CONTAINING PROTEIN"/>
    <property type="match status" value="1"/>
</dbReference>
<evidence type="ECO:0000313" key="5">
    <source>
        <dbReference type="Proteomes" id="UP000663870"/>
    </source>
</evidence>
<keyword evidence="5" id="KW-1185">Reference proteome</keyword>
<dbReference type="InterPro" id="IPR000157">
    <property type="entry name" value="TIR_dom"/>
</dbReference>
<evidence type="ECO:0000313" key="3">
    <source>
        <dbReference type="EMBL" id="CAF1386128.1"/>
    </source>
</evidence>
<reference evidence="2" key="1">
    <citation type="submission" date="2021-02" db="EMBL/GenBank/DDBJ databases">
        <authorList>
            <person name="Nowell W R."/>
        </authorList>
    </citation>
    <scope>NUCLEOTIDE SEQUENCE</scope>
</reference>
<dbReference type="InterPro" id="IPR035897">
    <property type="entry name" value="Toll_tir_struct_dom_sf"/>
</dbReference>
<dbReference type="PANTHER" id="PTHR46270">
    <property type="entry name" value="ARMADILLO-TYPE FOLD-RELATED"/>
    <property type="match status" value="1"/>
</dbReference>